<name>A0A6I5KNY8_9FLAO</name>
<dbReference type="GO" id="GO:0004497">
    <property type="term" value="F:monooxygenase activity"/>
    <property type="evidence" value="ECO:0007669"/>
    <property type="project" value="UniProtKB-KW"/>
</dbReference>
<dbReference type="EMBL" id="JAAAMI010000001">
    <property type="protein sequence ID" value="NDV42406.1"/>
    <property type="molecule type" value="Genomic_DNA"/>
</dbReference>
<dbReference type="InterPro" id="IPR011008">
    <property type="entry name" value="Dimeric_a/b-barrel"/>
</dbReference>
<dbReference type="RefSeq" id="WP_163633078.1">
    <property type="nucleotide sequence ID" value="NZ_JAAAMI010000001.1"/>
</dbReference>
<dbReference type="Gene3D" id="3.30.70.100">
    <property type="match status" value="1"/>
</dbReference>
<evidence type="ECO:0000313" key="2">
    <source>
        <dbReference type="Proteomes" id="UP000468707"/>
    </source>
</evidence>
<keyword evidence="1" id="KW-0560">Oxidoreductase</keyword>
<reference evidence="1 2" key="1">
    <citation type="submission" date="2020-01" db="EMBL/GenBank/DDBJ databases">
        <title>Muricauda sediminis sp.nov. 40Bstr401.</title>
        <authorList>
            <person name="Xue Z."/>
            <person name="Zhu S."/>
            <person name="Ren N."/>
            <person name="Chen T."/>
            <person name="Chen X."/>
            <person name="Chen J."/>
            <person name="Yang J."/>
        </authorList>
    </citation>
    <scope>NUCLEOTIDE SEQUENCE [LARGE SCALE GENOMIC DNA]</scope>
    <source>
        <strain evidence="1 2">40Bstr401</strain>
    </source>
</reference>
<accession>A0A6I5KNY8</accession>
<organism evidence="1 2">
    <name type="scientific">Flagellimonas sediminis</name>
    <dbReference type="NCBI Taxonomy" id="2696468"/>
    <lineage>
        <taxon>Bacteria</taxon>
        <taxon>Pseudomonadati</taxon>
        <taxon>Bacteroidota</taxon>
        <taxon>Flavobacteriia</taxon>
        <taxon>Flavobacteriales</taxon>
        <taxon>Flavobacteriaceae</taxon>
        <taxon>Flagellimonas</taxon>
    </lineage>
</organism>
<keyword evidence="2" id="KW-1185">Reference proteome</keyword>
<dbReference type="AlphaFoldDB" id="A0A6I5KNY8"/>
<comment type="caution">
    <text evidence="1">The sequence shown here is derived from an EMBL/GenBank/DDBJ whole genome shotgun (WGS) entry which is preliminary data.</text>
</comment>
<proteinExistence type="predicted"/>
<evidence type="ECO:0000313" key="1">
    <source>
        <dbReference type="EMBL" id="NDV42406.1"/>
    </source>
</evidence>
<sequence>MGKFIVIYKFQVKKGLEKDFEKDWEKLTHAFVNYSRGLGSRLHMDPSGIYIAYAQWPDQSTWTTAGSRLPEHAKALADTMRAKCENVEVLFTLDEIKNLLKTDGPNQ</sequence>
<dbReference type="Proteomes" id="UP000468707">
    <property type="component" value="Unassembled WGS sequence"/>
</dbReference>
<gene>
    <name evidence="1" type="ORF">GTK07_03625</name>
</gene>
<protein>
    <submittedName>
        <fullName evidence="1">Antibiotic biosynthesis monooxygenase</fullName>
    </submittedName>
</protein>
<dbReference type="SUPFAM" id="SSF54909">
    <property type="entry name" value="Dimeric alpha+beta barrel"/>
    <property type="match status" value="1"/>
</dbReference>
<keyword evidence="1" id="KW-0503">Monooxygenase</keyword>